<name>A0ABN2BQC4_9ACTN</name>
<dbReference type="EMBL" id="BAAAOR010000041">
    <property type="protein sequence ID" value="GAA1545159.1"/>
    <property type="molecule type" value="Genomic_DNA"/>
</dbReference>
<comment type="caution">
    <text evidence="2">The sequence shown here is derived from an EMBL/GenBank/DDBJ whole genome shotgun (WGS) entry which is preliminary data.</text>
</comment>
<dbReference type="Pfam" id="PF00106">
    <property type="entry name" value="adh_short"/>
    <property type="match status" value="1"/>
</dbReference>
<accession>A0ABN2BQC4</accession>
<evidence type="ECO:0000313" key="2">
    <source>
        <dbReference type="EMBL" id="GAA1545159.1"/>
    </source>
</evidence>
<evidence type="ECO:0000313" key="3">
    <source>
        <dbReference type="Proteomes" id="UP001500842"/>
    </source>
</evidence>
<dbReference type="Proteomes" id="UP001500842">
    <property type="component" value="Unassembled WGS sequence"/>
</dbReference>
<dbReference type="InterPro" id="IPR002347">
    <property type="entry name" value="SDR_fam"/>
</dbReference>
<protein>
    <submittedName>
        <fullName evidence="2">SDR family NAD(P)-dependent oxidoreductase</fullName>
    </submittedName>
</protein>
<keyword evidence="3" id="KW-1185">Reference proteome</keyword>
<dbReference type="PRINTS" id="PR00081">
    <property type="entry name" value="GDHRDH"/>
</dbReference>
<dbReference type="PANTHER" id="PTHR44147:SF2">
    <property type="entry name" value="DEHYDROGENASE_REDUCTASE SDR FAMILY MEMBER 1"/>
    <property type="match status" value="1"/>
</dbReference>
<comment type="similarity">
    <text evidence="1">Belongs to the short-chain dehydrogenases/reductases (SDR) family.</text>
</comment>
<dbReference type="PRINTS" id="PR00080">
    <property type="entry name" value="SDRFAMILY"/>
</dbReference>
<organism evidence="2 3">
    <name type="scientific">Nocardioides humi</name>
    <dbReference type="NCBI Taxonomy" id="449461"/>
    <lineage>
        <taxon>Bacteria</taxon>
        <taxon>Bacillati</taxon>
        <taxon>Actinomycetota</taxon>
        <taxon>Actinomycetes</taxon>
        <taxon>Propionibacteriales</taxon>
        <taxon>Nocardioidaceae</taxon>
        <taxon>Nocardioides</taxon>
    </lineage>
</organism>
<reference evidence="2 3" key="1">
    <citation type="journal article" date="2019" name="Int. J. Syst. Evol. Microbiol.">
        <title>The Global Catalogue of Microorganisms (GCM) 10K type strain sequencing project: providing services to taxonomists for standard genome sequencing and annotation.</title>
        <authorList>
            <consortium name="The Broad Institute Genomics Platform"/>
            <consortium name="The Broad Institute Genome Sequencing Center for Infectious Disease"/>
            <person name="Wu L."/>
            <person name="Ma J."/>
        </authorList>
    </citation>
    <scope>NUCLEOTIDE SEQUENCE [LARGE SCALE GENOMIC DNA]</scope>
    <source>
        <strain evidence="2 3">JCM 14942</strain>
    </source>
</reference>
<dbReference type="Gene3D" id="3.40.50.720">
    <property type="entry name" value="NAD(P)-binding Rossmann-like Domain"/>
    <property type="match status" value="1"/>
</dbReference>
<evidence type="ECO:0000256" key="1">
    <source>
        <dbReference type="RuleBase" id="RU000363"/>
    </source>
</evidence>
<sequence length="292" mass="30908">MRAVSDLTGRVAVVTGSSRGIGKGVAHVLGERGATVYVTGRTVTGGSSELPGTIGETAAEVTRRGGVGIPVRVDHHDDSSVAALFARVADESGQIDILVNSASTLDSKADRLRSRPGFWDQDLGEWEKFHDIGLRSHYVASAYAARLMVPRRSGLIVNVSSAGAVTYYMSAAYGSAKAALDKLSHDMAHELAPYGVSVVSIWPGQVRTEMGLWMSEHGIMDISAAETPELSGRAVAAMATDARIAERSGRAFYTADLASDYDFTDVDGSVPQRPVMSDIVRTTPAAIPPTTR</sequence>
<dbReference type="InterPro" id="IPR036291">
    <property type="entry name" value="NAD(P)-bd_dom_sf"/>
</dbReference>
<gene>
    <name evidence="2" type="ORF">GCM10009788_54450</name>
</gene>
<proteinExistence type="inferred from homology"/>
<dbReference type="RefSeq" id="WP_141005566.1">
    <property type="nucleotide sequence ID" value="NZ_BAAAOR010000041.1"/>
</dbReference>
<dbReference type="SUPFAM" id="SSF51735">
    <property type="entry name" value="NAD(P)-binding Rossmann-fold domains"/>
    <property type="match status" value="1"/>
</dbReference>
<dbReference type="PANTHER" id="PTHR44147">
    <property type="entry name" value="DEHYDROGENASE/REDUCTASE SDR FAMILY MEMBER 1"/>
    <property type="match status" value="1"/>
</dbReference>